<evidence type="ECO:0000259" key="1">
    <source>
        <dbReference type="Pfam" id="PF13966"/>
    </source>
</evidence>
<name>A0AAV2EED8_9ROSI</name>
<reference evidence="2 3" key="1">
    <citation type="submission" date="2024-04" db="EMBL/GenBank/DDBJ databases">
        <authorList>
            <person name="Fracassetti M."/>
        </authorList>
    </citation>
    <scope>NUCLEOTIDE SEQUENCE [LARGE SCALE GENOMIC DNA]</scope>
</reference>
<proteinExistence type="predicted"/>
<dbReference type="AlphaFoldDB" id="A0AAV2EED8"/>
<evidence type="ECO:0000313" key="2">
    <source>
        <dbReference type="EMBL" id="CAL1383920.1"/>
    </source>
</evidence>
<feature type="domain" description="Reverse transcriptase zinc-binding" evidence="1">
    <location>
        <begin position="1"/>
        <end position="50"/>
    </location>
</feature>
<dbReference type="Pfam" id="PF13966">
    <property type="entry name" value="zf-RVT"/>
    <property type="match status" value="1"/>
</dbReference>
<sequence length="103" mass="12082">MWVLYHMKILTLDNLQKRGTSLVNRSELCQNDAESGDHLFVECSFTQVVWALFSRNCRFIPQPSDNIRSVILRWSASSPNNFADCVSYYILHAISWNIWLERN</sequence>
<gene>
    <name evidence="2" type="ORF">LTRI10_LOCUS25159</name>
</gene>
<dbReference type="Proteomes" id="UP001497516">
    <property type="component" value="Chromosome 4"/>
</dbReference>
<organism evidence="2 3">
    <name type="scientific">Linum trigynum</name>
    <dbReference type="NCBI Taxonomy" id="586398"/>
    <lineage>
        <taxon>Eukaryota</taxon>
        <taxon>Viridiplantae</taxon>
        <taxon>Streptophyta</taxon>
        <taxon>Embryophyta</taxon>
        <taxon>Tracheophyta</taxon>
        <taxon>Spermatophyta</taxon>
        <taxon>Magnoliopsida</taxon>
        <taxon>eudicotyledons</taxon>
        <taxon>Gunneridae</taxon>
        <taxon>Pentapetalae</taxon>
        <taxon>rosids</taxon>
        <taxon>fabids</taxon>
        <taxon>Malpighiales</taxon>
        <taxon>Linaceae</taxon>
        <taxon>Linum</taxon>
    </lineage>
</organism>
<protein>
    <recommendedName>
        <fullName evidence="1">Reverse transcriptase zinc-binding domain-containing protein</fullName>
    </recommendedName>
</protein>
<dbReference type="InterPro" id="IPR026960">
    <property type="entry name" value="RVT-Znf"/>
</dbReference>
<dbReference type="EMBL" id="OZ034817">
    <property type="protein sequence ID" value="CAL1383920.1"/>
    <property type="molecule type" value="Genomic_DNA"/>
</dbReference>
<keyword evidence="3" id="KW-1185">Reference proteome</keyword>
<evidence type="ECO:0000313" key="3">
    <source>
        <dbReference type="Proteomes" id="UP001497516"/>
    </source>
</evidence>
<accession>A0AAV2EED8</accession>